<organism evidence="2">
    <name type="scientific">bioreactor metagenome</name>
    <dbReference type="NCBI Taxonomy" id="1076179"/>
    <lineage>
        <taxon>unclassified sequences</taxon>
        <taxon>metagenomes</taxon>
        <taxon>ecological metagenomes</taxon>
    </lineage>
</organism>
<sequence>MPLCPSSSLGMKKMRKRLWGSLIFSSVILICYFLFFYPVLVLNIKNYKTGRVLYRQEVSVGYSFATYIRHSVHLTPVYEYYKVNDDGMLHVVETRLQDLGWGVPSTCKQEVRFENGFMVIRGLNIPLSLLPFRVSYVAAPRLLLDGGHRDINLKNYFNDMERMDISAEKMSYFEYLTRGESDVFQEKRTGESYS</sequence>
<dbReference type="InterPro" id="IPR015001">
    <property type="entry name" value="DUF1850"/>
</dbReference>
<evidence type="ECO:0000256" key="1">
    <source>
        <dbReference type="SAM" id="Phobius"/>
    </source>
</evidence>
<name>A0A645DY44_9ZZZZ</name>
<evidence type="ECO:0008006" key="3">
    <source>
        <dbReference type="Google" id="ProtNLM"/>
    </source>
</evidence>
<gene>
    <name evidence="2" type="ORF">SDC9_140651</name>
</gene>
<dbReference type="Pfam" id="PF08905">
    <property type="entry name" value="DUF1850"/>
    <property type="match status" value="1"/>
</dbReference>
<dbReference type="AlphaFoldDB" id="A0A645DY44"/>
<keyword evidence="1" id="KW-1133">Transmembrane helix</keyword>
<keyword evidence="1" id="KW-0812">Transmembrane</keyword>
<protein>
    <recommendedName>
        <fullName evidence="3">DUF1850 domain-containing protein</fullName>
    </recommendedName>
</protein>
<proteinExistence type="predicted"/>
<keyword evidence="1" id="KW-0472">Membrane</keyword>
<feature type="transmembrane region" description="Helical" evidence="1">
    <location>
        <begin position="18"/>
        <end position="40"/>
    </location>
</feature>
<comment type="caution">
    <text evidence="2">The sequence shown here is derived from an EMBL/GenBank/DDBJ whole genome shotgun (WGS) entry which is preliminary data.</text>
</comment>
<dbReference type="EMBL" id="VSSQ01040305">
    <property type="protein sequence ID" value="MPM93513.1"/>
    <property type="molecule type" value="Genomic_DNA"/>
</dbReference>
<reference evidence="2" key="1">
    <citation type="submission" date="2019-08" db="EMBL/GenBank/DDBJ databases">
        <authorList>
            <person name="Kucharzyk K."/>
            <person name="Murdoch R.W."/>
            <person name="Higgins S."/>
            <person name="Loffler F."/>
        </authorList>
    </citation>
    <scope>NUCLEOTIDE SEQUENCE</scope>
</reference>
<accession>A0A645DY44</accession>
<evidence type="ECO:0000313" key="2">
    <source>
        <dbReference type="EMBL" id="MPM93513.1"/>
    </source>
</evidence>